<dbReference type="GO" id="GO:0003677">
    <property type="term" value="F:DNA binding"/>
    <property type="evidence" value="ECO:0007669"/>
    <property type="project" value="InterPro"/>
</dbReference>
<dbReference type="InterPro" id="IPR002104">
    <property type="entry name" value="Integrase_catalytic"/>
</dbReference>
<reference evidence="3" key="1">
    <citation type="journal article" date="2006" name="Appl. Environ. Microbiol.">
        <title>Comparative genomics of DNA fragments from six Antarctic marine planktonic bacteria.</title>
        <authorList>
            <person name="Grzymski J.J."/>
            <person name="Carter B.J."/>
            <person name="DeLong E.F."/>
            <person name="Feldman R.A."/>
            <person name="Ghadiri A."/>
            <person name="Murray A.E."/>
        </authorList>
    </citation>
    <scope>NUCLEOTIDE SEQUENCE</scope>
</reference>
<evidence type="ECO:0000259" key="2">
    <source>
        <dbReference type="PROSITE" id="PS51898"/>
    </source>
</evidence>
<dbReference type="GO" id="GO:0015074">
    <property type="term" value="P:DNA integration"/>
    <property type="evidence" value="ECO:0007669"/>
    <property type="project" value="InterPro"/>
</dbReference>
<accession>Q2PY53</accession>
<dbReference type="GO" id="GO:0006310">
    <property type="term" value="P:DNA recombination"/>
    <property type="evidence" value="ECO:0007669"/>
    <property type="project" value="UniProtKB-KW"/>
</dbReference>
<organism evidence="3">
    <name type="scientific">uncultured marine bacterium Ant29B7</name>
    <dbReference type="NCBI Taxonomy" id="360426"/>
    <lineage>
        <taxon>Bacteria</taxon>
        <taxon>environmental samples</taxon>
    </lineage>
</organism>
<dbReference type="InterPro" id="IPR013762">
    <property type="entry name" value="Integrase-like_cat_sf"/>
</dbReference>
<dbReference type="InterPro" id="IPR011010">
    <property type="entry name" value="DNA_brk_join_enz"/>
</dbReference>
<name>Q2PY53_9BACT</name>
<dbReference type="Pfam" id="PF00589">
    <property type="entry name" value="Phage_integrase"/>
    <property type="match status" value="1"/>
</dbReference>
<keyword evidence="1" id="KW-0233">DNA recombination</keyword>
<sequence>MPLVKGVAKGVAMGHFQSINVIKVSKERFCISLMWDGKRYRFYNGQTIASTARPNALPVKTRRQGFENLSIEFQRVINVGWTPMDNWKERLNKKTYSNREVLNLALKDKLKKDYSLEYQKKLRWIVKEMNAFNKERRISPKLAAEFLNQPKWSPAMRNNIRGHFLSLEDKLHQYGYEGSVKRLCKKERVTETLHKPFKDVSSILNDIASFDKRLHLCCLLAYGCLLRPHREIRLLTWNDFNEDLTMISLAGNQNKGRRNRIVPIPAYIRPFLAALRHSDYAGGANVFTGLKSPYGRGIFGDLWGRYKRHSNLLEEGQTLYSFRHSGAIDIFKRTGSLTKLQKAMGHSSINVSLTYLRGLEVAELKEEDMPGLSI</sequence>
<proteinExistence type="predicted"/>
<dbReference type="CDD" id="cd00397">
    <property type="entry name" value="DNA_BRE_C"/>
    <property type="match status" value="1"/>
</dbReference>
<dbReference type="EMBL" id="DQ295240">
    <property type="protein sequence ID" value="ABC25374.1"/>
    <property type="molecule type" value="Genomic_DNA"/>
</dbReference>
<protein>
    <submittedName>
        <fullName evidence="3">Phage integrase family domain protein</fullName>
    </submittedName>
</protein>
<dbReference type="PROSITE" id="PS51898">
    <property type="entry name" value="TYR_RECOMBINASE"/>
    <property type="match status" value="1"/>
</dbReference>
<dbReference type="SUPFAM" id="SSF56349">
    <property type="entry name" value="DNA breaking-rejoining enzymes"/>
    <property type="match status" value="1"/>
</dbReference>
<evidence type="ECO:0000313" key="3">
    <source>
        <dbReference type="EMBL" id="ABC25374.1"/>
    </source>
</evidence>
<feature type="domain" description="Tyr recombinase" evidence="2">
    <location>
        <begin position="188"/>
        <end position="369"/>
    </location>
</feature>
<evidence type="ECO:0000256" key="1">
    <source>
        <dbReference type="ARBA" id="ARBA00023172"/>
    </source>
</evidence>
<dbReference type="Gene3D" id="1.10.443.10">
    <property type="entry name" value="Intergrase catalytic core"/>
    <property type="match status" value="1"/>
</dbReference>
<dbReference type="AlphaFoldDB" id="Q2PY53"/>